<dbReference type="GO" id="GO:0043709">
    <property type="term" value="P:cell adhesion involved in single-species biofilm formation"/>
    <property type="evidence" value="ECO:0007669"/>
    <property type="project" value="TreeGrafter"/>
</dbReference>
<dbReference type="EMBL" id="CABVOU010000027">
    <property type="protein sequence ID" value="VVZ94941.1"/>
    <property type="molecule type" value="Genomic_DNA"/>
</dbReference>
<dbReference type="FunFam" id="3.30.70.270:FF:000001">
    <property type="entry name" value="Diguanylate cyclase domain protein"/>
    <property type="match status" value="1"/>
</dbReference>
<keyword evidence="7" id="KW-1185">Reference proteome</keyword>
<evidence type="ECO:0000256" key="1">
    <source>
        <dbReference type="ARBA" id="ARBA00001946"/>
    </source>
</evidence>
<feature type="domain" description="GGDEF" evidence="5">
    <location>
        <begin position="181"/>
        <end position="310"/>
    </location>
</feature>
<dbReference type="InterPro" id="IPR000160">
    <property type="entry name" value="GGDEF_dom"/>
</dbReference>
<dbReference type="SMART" id="SM00267">
    <property type="entry name" value="GGDEF"/>
    <property type="match status" value="1"/>
</dbReference>
<evidence type="ECO:0000256" key="3">
    <source>
        <dbReference type="ARBA" id="ARBA00034247"/>
    </source>
</evidence>
<evidence type="ECO:0000256" key="4">
    <source>
        <dbReference type="SAM" id="MobiDB-lite"/>
    </source>
</evidence>
<evidence type="ECO:0000256" key="2">
    <source>
        <dbReference type="ARBA" id="ARBA00012528"/>
    </source>
</evidence>
<dbReference type="InterPro" id="IPR043128">
    <property type="entry name" value="Rev_trsase/Diguanyl_cyclase"/>
</dbReference>
<dbReference type="RefSeq" id="WP_151442693.1">
    <property type="nucleotide sequence ID" value="NZ_CABVOU010000027.1"/>
</dbReference>
<dbReference type="NCBIfam" id="TIGR00254">
    <property type="entry name" value="GGDEF"/>
    <property type="match status" value="1"/>
</dbReference>
<dbReference type="Pfam" id="PF00990">
    <property type="entry name" value="GGDEF"/>
    <property type="match status" value="1"/>
</dbReference>
<dbReference type="Gene3D" id="3.30.70.270">
    <property type="match status" value="1"/>
</dbReference>
<dbReference type="PROSITE" id="PS50887">
    <property type="entry name" value="GGDEF"/>
    <property type="match status" value="1"/>
</dbReference>
<dbReference type="InterPro" id="IPR035965">
    <property type="entry name" value="PAS-like_dom_sf"/>
</dbReference>
<protein>
    <recommendedName>
        <fullName evidence="2">diguanylate cyclase</fullName>
        <ecNumber evidence="2">2.7.7.65</ecNumber>
    </recommendedName>
</protein>
<dbReference type="PANTHER" id="PTHR45138:SF9">
    <property type="entry name" value="DIGUANYLATE CYCLASE DGCM-RELATED"/>
    <property type="match status" value="1"/>
</dbReference>
<organism evidence="6 7">
    <name type="scientific">Halomonas lysinitropha</name>
    <dbReference type="NCBI Taxonomy" id="2607506"/>
    <lineage>
        <taxon>Bacteria</taxon>
        <taxon>Pseudomonadati</taxon>
        <taxon>Pseudomonadota</taxon>
        <taxon>Gammaproteobacteria</taxon>
        <taxon>Oceanospirillales</taxon>
        <taxon>Halomonadaceae</taxon>
        <taxon>Halomonas</taxon>
    </lineage>
</organism>
<dbReference type="EC" id="2.7.7.65" evidence="2"/>
<keyword evidence="6" id="KW-0808">Transferase</keyword>
<dbReference type="GO" id="GO:0052621">
    <property type="term" value="F:diguanylate cyclase activity"/>
    <property type="evidence" value="ECO:0007669"/>
    <property type="project" value="UniProtKB-EC"/>
</dbReference>
<dbReference type="GO" id="GO:0005886">
    <property type="term" value="C:plasma membrane"/>
    <property type="evidence" value="ECO:0007669"/>
    <property type="project" value="TreeGrafter"/>
</dbReference>
<dbReference type="NCBIfam" id="TIGR00229">
    <property type="entry name" value="sensory_box"/>
    <property type="match status" value="1"/>
</dbReference>
<comment type="cofactor">
    <cofactor evidence="1">
        <name>Mg(2+)</name>
        <dbReference type="ChEBI" id="CHEBI:18420"/>
    </cofactor>
</comment>
<dbReference type="InterPro" id="IPR000014">
    <property type="entry name" value="PAS"/>
</dbReference>
<sequence length="315" mass="36259">MRHSNNDVTGETRNGSECHALTSRQRDEMALFQIFFEESRDGLVVLREDGGVYCTNARFAVMHGYTLAEVEQLYLWNWNSQYEKSRLLEILRSVPMEGEHFETRHRCKDGRTIDVEVATNATYLHGQKLIFCHCRDITQRNLDRERIHYLATTDPLTGLANRREFMSRCEAEVARARRFHRPLALIIYDLDHFKRINDTFGHNVGDRVLQAATKQIHRHIRQEDLHARWGGEEFILLMPECGLDAAMASAERLRRAIAQYAYPHQETVSASFGITVLAEGDEIDGLIKRADDALYRAKAAGRNRAEIERPDVSSA</sequence>
<dbReference type="GO" id="GO:1902201">
    <property type="term" value="P:negative regulation of bacterial-type flagellum-dependent cell motility"/>
    <property type="evidence" value="ECO:0007669"/>
    <property type="project" value="TreeGrafter"/>
</dbReference>
<dbReference type="Gene3D" id="3.30.450.20">
    <property type="entry name" value="PAS domain"/>
    <property type="match status" value="1"/>
</dbReference>
<evidence type="ECO:0000313" key="7">
    <source>
        <dbReference type="Proteomes" id="UP000326725"/>
    </source>
</evidence>
<evidence type="ECO:0000259" key="5">
    <source>
        <dbReference type="PROSITE" id="PS50887"/>
    </source>
</evidence>
<dbReference type="Pfam" id="PF13426">
    <property type="entry name" value="PAS_9"/>
    <property type="match status" value="1"/>
</dbReference>
<dbReference type="InterPro" id="IPR029787">
    <property type="entry name" value="Nucleotide_cyclase"/>
</dbReference>
<reference evidence="6 7" key="1">
    <citation type="submission" date="2019-09" db="EMBL/GenBank/DDBJ databases">
        <authorList>
            <person name="Criscuolo A."/>
        </authorList>
    </citation>
    <scope>NUCLEOTIDE SEQUENCE [LARGE SCALE GENOMIC DNA]</scope>
    <source>
        <strain evidence="7">3(2)</strain>
    </source>
</reference>
<evidence type="ECO:0000313" key="6">
    <source>
        <dbReference type="EMBL" id="VVZ94941.1"/>
    </source>
</evidence>
<dbReference type="PANTHER" id="PTHR45138">
    <property type="entry name" value="REGULATORY COMPONENTS OF SENSORY TRANSDUCTION SYSTEM"/>
    <property type="match status" value="1"/>
</dbReference>
<accession>A0A5K1I3E4</accession>
<keyword evidence="6" id="KW-0548">Nucleotidyltransferase</keyword>
<proteinExistence type="predicted"/>
<feature type="region of interest" description="Disordered" evidence="4">
    <location>
        <begin position="1"/>
        <end position="20"/>
    </location>
</feature>
<dbReference type="SUPFAM" id="SSF55785">
    <property type="entry name" value="PYP-like sensor domain (PAS domain)"/>
    <property type="match status" value="1"/>
</dbReference>
<comment type="catalytic activity">
    <reaction evidence="3">
        <text>2 GTP = 3',3'-c-di-GMP + 2 diphosphate</text>
        <dbReference type="Rhea" id="RHEA:24898"/>
        <dbReference type="ChEBI" id="CHEBI:33019"/>
        <dbReference type="ChEBI" id="CHEBI:37565"/>
        <dbReference type="ChEBI" id="CHEBI:58805"/>
        <dbReference type="EC" id="2.7.7.65"/>
    </reaction>
</comment>
<feature type="compositionally biased region" description="Polar residues" evidence="4">
    <location>
        <begin position="1"/>
        <end position="15"/>
    </location>
</feature>
<dbReference type="Proteomes" id="UP000326725">
    <property type="component" value="Unassembled WGS sequence"/>
</dbReference>
<dbReference type="SUPFAM" id="SSF55073">
    <property type="entry name" value="Nucleotide cyclase"/>
    <property type="match status" value="1"/>
</dbReference>
<dbReference type="CDD" id="cd01949">
    <property type="entry name" value="GGDEF"/>
    <property type="match status" value="1"/>
</dbReference>
<gene>
    <name evidence="6" type="primary">ydaM_1</name>
    <name evidence="6" type="ORF">HALO32_01005</name>
</gene>
<name>A0A5K1I3E4_9GAMM</name>
<dbReference type="AlphaFoldDB" id="A0A5K1I3E4"/>
<dbReference type="InterPro" id="IPR050469">
    <property type="entry name" value="Diguanylate_Cyclase"/>
</dbReference>